<evidence type="ECO:0000313" key="8">
    <source>
        <dbReference type="Proteomes" id="UP001328107"/>
    </source>
</evidence>
<dbReference type="SUPFAM" id="SSF57667">
    <property type="entry name" value="beta-beta-alpha zinc fingers"/>
    <property type="match status" value="2"/>
</dbReference>
<protein>
    <recommendedName>
        <fullName evidence="6">C2H2-type domain-containing protein</fullName>
    </recommendedName>
</protein>
<evidence type="ECO:0000313" key="7">
    <source>
        <dbReference type="EMBL" id="GMR41164.1"/>
    </source>
</evidence>
<dbReference type="PANTHER" id="PTHR19818:SF131">
    <property type="entry name" value="METAL REGULATORY TRANSCRIPTION FACTOR 1"/>
    <property type="match status" value="1"/>
</dbReference>
<dbReference type="PANTHER" id="PTHR19818">
    <property type="entry name" value="ZINC FINGER PROTEIN ZIC AND GLI"/>
    <property type="match status" value="1"/>
</dbReference>
<accession>A0AAN5CFG5</accession>
<dbReference type="InterPro" id="IPR013087">
    <property type="entry name" value="Znf_C2H2_type"/>
</dbReference>
<comment type="caution">
    <text evidence="7">The sequence shown here is derived from an EMBL/GenBank/DDBJ whole genome shotgun (WGS) entry which is preliminary data.</text>
</comment>
<keyword evidence="4" id="KW-0862">Zinc</keyword>
<dbReference type="GO" id="GO:0045944">
    <property type="term" value="P:positive regulation of transcription by RNA polymerase II"/>
    <property type="evidence" value="ECO:0007669"/>
    <property type="project" value="UniProtKB-ARBA"/>
</dbReference>
<dbReference type="Proteomes" id="UP001328107">
    <property type="component" value="Unassembled WGS sequence"/>
</dbReference>
<evidence type="ECO:0000256" key="2">
    <source>
        <dbReference type="ARBA" id="ARBA00022737"/>
    </source>
</evidence>
<feature type="domain" description="C2H2-type" evidence="6">
    <location>
        <begin position="338"/>
        <end position="361"/>
    </location>
</feature>
<dbReference type="PROSITE" id="PS00028">
    <property type="entry name" value="ZINC_FINGER_C2H2_1"/>
    <property type="match status" value="4"/>
</dbReference>
<keyword evidence="1" id="KW-0479">Metal-binding</keyword>
<feature type="domain" description="C2H2-type" evidence="6">
    <location>
        <begin position="255"/>
        <end position="282"/>
    </location>
</feature>
<dbReference type="GO" id="GO:0000981">
    <property type="term" value="F:DNA-binding transcription factor activity, RNA polymerase II-specific"/>
    <property type="evidence" value="ECO:0007669"/>
    <property type="project" value="TreeGrafter"/>
</dbReference>
<dbReference type="GO" id="GO:0000978">
    <property type="term" value="F:RNA polymerase II cis-regulatory region sequence-specific DNA binding"/>
    <property type="evidence" value="ECO:0007669"/>
    <property type="project" value="TreeGrafter"/>
</dbReference>
<evidence type="ECO:0000256" key="5">
    <source>
        <dbReference type="PROSITE-ProRule" id="PRU00042"/>
    </source>
</evidence>
<proteinExistence type="predicted"/>
<evidence type="ECO:0000259" key="6">
    <source>
        <dbReference type="PROSITE" id="PS50157"/>
    </source>
</evidence>
<feature type="domain" description="C2H2-type" evidence="6">
    <location>
        <begin position="310"/>
        <end position="335"/>
    </location>
</feature>
<evidence type="ECO:0000256" key="4">
    <source>
        <dbReference type="ARBA" id="ARBA00022833"/>
    </source>
</evidence>
<dbReference type="GO" id="GO:0005634">
    <property type="term" value="C:nucleus"/>
    <property type="evidence" value="ECO:0007669"/>
    <property type="project" value="UniProtKB-ARBA"/>
</dbReference>
<dbReference type="InterPro" id="IPR050329">
    <property type="entry name" value="GLI_C2H2-zinc-finger"/>
</dbReference>
<dbReference type="InterPro" id="IPR036236">
    <property type="entry name" value="Znf_C2H2_sf"/>
</dbReference>
<dbReference type="SMART" id="SM00355">
    <property type="entry name" value="ZnF_C2H2"/>
    <property type="match status" value="4"/>
</dbReference>
<evidence type="ECO:0000256" key="3">
    <source>
        <dbReference type="ARBA" id="ARBA00022771"/>
    </source>
</evidence>
<reference evidence="8" key="1">
    <citation type="submission" date="2022-10" db="EMBL/GenBank/DDBJ databases">
        <title>Genome assembly of Pristionchus species.</title>
        <authorList>
            <person name="Yoshida K."/>
            <person name="Sommer R.J."/>
        </authorList>
    </citation>
    <scope>NUCLEOTIDE SEQUENCE [LARGE SCALE GENOMIC DNA]</scope>
    <source>
        <strain evidence="8">RS5460</strain>
    </source>
</reference>
<keyword evidence="8" id="KW-1185">Reference proteome</keyword>
<dbReference type="Gene3D" id="3.30.160.60">
    <property type="entry name" value="Classic Zinc Finger"/>
    <property type="match status" value="3"/>
</dbReference>
<dbReference type="AlphaFoldDB" id="A0AAN5CFG5"/>
<evidence type="ECO:0000256" key="1">
    <source>
        <dbReference type="ARBA" id="ARBA00022723"/>
    </source>
</evidence>
<dbReference type="GO" id="GO:0008270">
    <property type="term" value="F:zinc ion binding"/>
    <property type="evidence" value="ECO:0007669"/>
    <property type="project" value="UniProtKB-KW"/>
</dbReference>
<gene>
    <name evidence="7" type="ORF">PMAYCL1PPCAC_11359</name>
</gene>
<dbReference type="EMBL" id="BTRK01000003">
    <property type="protein sequence ID" value="GMR41164.1"/>
    <property type="molecule type" value="Genomic_DNA"/>
</dbReference>
<keyword evidence="2" id="KW-0677">Repeat</keyword>
<keyword evidence="3 5" id="KW-0863">Zinc-finger</keyword>
<dbReference type="Pfam" id="PF00096">
    <property type="entry name" value="zf-C2H2"/>
    <property type="match status" value="2"/>
</dbReference>
<dbReference type="FunFam" id="3.30.160.60:FF:000065">
    <property type="entry name" value="B-cell CLL/lymphoma 6, member B"/>
    <property type="match status" value="1"/>
</dbReference>
<sequence length="394" mass="44250">MSLPLSQLVFESDLLVEDGAFELIDTGGMGGQPMTSSFQSLGLHAADSLLLHESDGFLRPSTSSDDWLHNPGPLMSGDAFDDHRYGPSESDFDRLVNANHDYYDKVPQMDLDNEQAEHSYAYFLPPLPQTTIGEIPFAYGVDAASSATVSSLASTVLLSPAMAPLDASGADADEDRAFPDGYGLEEMECQWREENGEKCTWKEARCRMEAHVSSVHIGRGIKNPVCRWDGCMKTFVRRYLMLRHVRCLHCDDKPYECGECGLRFALRERLKLHQRMSHGLHPQLKLPKSYSGLQMRPDAAAAASRQQPPFPCNQCDRVFSTNTHRREHVERIHQGLIFQCEECQAELSDRSSLLRHKKQQHPHLFAPLPGVLYPVPHQGTVGYGNRTRRLARLS</sequence>
<organism evidence="7 8">
    <name type="scientific">Pristionchus mayeri</name>
    <dbReference type="NCBI Taxonomy" id="1317129"/>
    <lineage>
        <taxon>Eukaryota</taxon>
        <taxon>Metazoa</taxon>
        <taxon>Ecdysozoa</taxon>
        <taxon>Nematoda</taxon>
        <taxon>Chromadorea</taxon>
        <taxon>Rhabditida</taxon>
        <taxon>Rhabditina</taxon>
        <taxon>Diplogasteromorpha</taxon>
        <taxon>Diplogasteroidea</taxon>
        <taxon>Neodiplogasteridae</taxon>
        <taxon>Pristionchus</taxon>
    </lineage>
</organism>
<feature type="domain" description="C2H2-type" evidence="6">
    <location>
        <begin position="224"/>
        <end position="254"/>
    </location>
</feature>
<dbReference type="PROSITE" id="PS50157">
    <property type="entry name" value="ZINC_FINGER_C2H2_2"/>
    <property type="match status" value="4"/>
</dbReference>
<name>A0AAN5CFG5_9BILA</name>